<dbReference type="GO" id="GO:0035529">
    <property type="term" value="F:NADH pyrophosphatase activity"/>
    <property type="evidence" value="ECO:0007669"/>
    <property type="project" value="TreeGrafter"/>
</dbReference>
<comment type="catalytic activity">
    <reaction evidence="9">
        <text>a 5'-end NAD(+)-phospho-ribonucleoside in mRNA + H2O = a 5'-end phospho-adenosine-phospho-ribonucleoside in mRNA + beta-nicotinamide D-ribonucleotide + 2 H(+)</text>
        <dbReference type="Rhea" id="RHEA:60876"/>
        <dbReference type="Rhea" id="RHEA-COMP:15698"/>
        <dbReference type="Rhea" id="RHEA-COMP:15719"/>
        <dbReference type="ChEBI" id="CHEBI:14649"/>
        <dbReference type="ChEBI" id="CHEBI:15377"/>
        <dbReference type="ChEBI" id="CHEBI:15378"/>
        <dbReference type="ChEBI" id="CHEBI:144029"/>
        <dbReference type="ChEBI" id="CHEBI:144051"/>
    </reaction>
    <physiologicalReaction direction="left-to-right" evidence="9">
        <dbReference type="Rhea" id="RHEA:60877"/>
    </physiologicalReaction>
</comment>
<dbReference type="InterPro" id="IPR020084">
    <property type="entry name" value="NUDIX_hydrolase_CS"/>
</dbReference>
<dbReference type="InterPro" id="IPR015375">
    <property type="entry name" value="NADH_PPase-like_N"/>
</dbReference>
<dbReference type="GO" id="GO:0006742">
    <property type="term" value="P:NADP+ catabolic process"/>
    <property type="evidence" value="ECO:0007669"/>
    <property type="project" value="TreeGrafter"/>
</dbReference>
<dbReference type="SUPFAM" id="SSF55811">
    <property type="entry name" value="Nudix"/>
    <property type="match status" value="1"/>
</dbReference>
<keyword evidence="12" id="KW-1185">Reference proteome</keyword>
<comment type="cofactor">
    <cofactor evidence="2">
        <name>Zn(2+)</name>
        <dbReference type="ChEBI" id="CHEBI:29105"/>
    </cofactor>
</comment>
<evidence type="ECO:0000313" key="11">
    <source>
        <dbReference type="EMBL" id="KZT71735.1"/>
    </source>
</evidence>
<comment type="similarity">
    <text evidence="3">Belongs to the Nudix hydrolase family. NudC subfamily.</text>
</comment>
<evidence type="ECO:0000313" key="12">
    <source>
        <dbReference type="Proteomes" id="UP000076727"/>
    </source>
</evidence>
<evidence type="ECO:0000256" key="2">
    <source>
        <dbReference type="ARBA" id="ARBA00001947"/>
    </source>
</evidence>
<dbReference type="InterPro" id="IPR000086">
    <property type="entry name" value="NUDIX_hydrolase_dom"/>
</dbReference>
<comment type="cofactor">
    <cofactor evidence="1">
        <name>Mg(2+)</name>
        <dbReference type="ChEBI" id="CHEBI:18420"/>
    </cofactor>
</comment>
<evidence type="ECO:0000256" key="7">
    <source>
        <dbReference type="ARBA" id="ARBA00022842"/>
    </source>
</evidence>
<dbReference type="InterPro" id="IPR050241">
    <property type="entry name" value="NAD-cap_RNA_hydrolase_NudC"/>
</dbReference>
<evidence type="ECO:0000256" key="9">
    <source>
        <dbReference type="ARBA" id="ARBA00023679"/>
    </source>
</evidence>
<evidence type="ECO:0000256" key="1">
    <source>
        <dbReference type="ARBA" id="ARBA00001946"/>
    </source>
</evidence>
<gene>
    <name evidence="11" type="ORF">DAEQUDRAFT_809687</name>
</gene>
<reference evidence="11 12" key="1">
    <citation type="journal article" date="2016" name="Mol. Biol. Evol.">
        <title>Comparative Genomics of Early-Diverging Mushroom-Forming Fungi Provides Insights into the Origins of Lignocellulose Decay Capabilities.</title>
        <authorList>
            <person name="Nagy L.G."/>
            <person name="Riley R."/>
            <person name="Tritt A."/>
            <person name="Adam C."/>
            <person name="Daum C."/>
            <person name="Floudas D."/>
            <person name="Sun H."/>
            <person name="Yadav J.S."/>
            <person name="Pangilinan J."/>
            <person name="Larsson K.H."/>
            <person name="Matsuura K."/>
            <person name="Barry K."/>
            <person name="Labutti K."/>
            <person name="Kuo R."/>
            <person name="Ohm R.A."/>
            <person name="Bhattacharya S.S."/>
            <person name="Shirouzu T."/>
            <person name="Yoshinaga Y."/>
            <person name="Martin F.M."/>
            <person name="Grigoriev I.V."/>
            <person name="Hibbett D.S."/>
        </authorList>
    </citation>
    <scope>NUCLEOTIDE SEQUENCE [LARGE SCALE GENOMIC DNA]</scope>
    <source>
        <strain evidence="11 12">L-15889</strain>
    </source>
</reference>
<evidence type="ECO:0000256" key="6">
    <source>
        <dbReference type="ARBA" id="ARBA00022801"/>
    </source>
</evidence>
<protein>
    <recommendedName>
        <fullName evidence="4">NAD(+) diphosphatase</fullName>
        <ecNumber evidence="4">3.6.1.22</ecNumber>
    </recommendedName>
</protein>
<sequence length="458" mass="50600">MSAQPVMHVSIRSSRSSQALRRAPYGGFTAIHTLHRLARSHSHFFGRLSLNRLSWLRQQQSFLNRLVSSPETQWVIFHSGRPLFQTEPNARTPALARLSTADVRPLLGPEPFFGQGQTDGEVVASDIVALEGARLRGNPIVFLGLQEPASTERRALPSTEFTAKGDTGLTSVFANIQGNTYFSLDVTHVEQQALDAALWNSGAGKRGATLSFIDSRAAMASLNHIDSNIFATARSVHDWNARNKFCPSCGSPAYSQWAGWKLSCSSLLPWVQRAEGKEPCLTAQGLHNFCHPRTDMVVIAATVDPVEEKILLGRNKRFPPKFYSVISGFIEPGESLEDAIKREMWEEAGVEVHDVQYHSSQPWPYPATLMAGLYAVADSSKATRVDLDNELRSDVRWYSRADILNVLERYGAVNWSLQNERRPDAPLAFPDTNAIGGVLIREWAYGRAGPDAGSISAE</sequence>
<dbReference type="Gene3D" id="3.90.79.10">
    <property type="entry name" value="Nucleoside Triphosphate Pyrophosphohydrolase"/>
    <property type="match status" value="1"/>
</dbReference>
<dbReference type="CDD" id="cd03429">
    <property type="entry name" value="NUDIX_NADH_pyrophosphatase_Nudt13"/>
    <property type="match status" value="1"/>
</dbReference>
<dbReference type="Gene3D" id="3.90.79.20">
    <property type="match status" value="1"/>
</dbReference>
<dbReference type="PROSITE" id="PS51462">
    <property type="entry name" value="NUDIX"/>
    <property type="match status" value="1"/>
</dbReference>
<dbReference type="GO" id="GO:0046872">
    <property type="term" value="F:metal ion binding"/>
    <property type="evidence" value="ECO:0007669"/>
    <property type="project" value="UniProtKB-KW"/>
</dbReference>
<dbReference type="InterPro" id="IPR015797">
    <property type="entry name" value="NUDIX_hydrolase-like_dom_sf"/>
</dbReference>
<accession>A0A165SAI2</accession>
<dbReference type="PANTHER" id="PTHR42904:SF6">
    <property type="entry name" value="NAD-CAPPED RNA HYDROLASE NUDT12"/>
    <property type="match status" value="1"/>
</dbReference>
<organism evidence="11 12">
    <name type="scientific">Daedalea quercina L-15889</name>
    <dbReference type="NCBI Taxonomy" id="1314783"/>
    <lineage>
        <taxon>Eukaryota</taxon>
        <taxon>Fungi</taxon>
        <taxon>Dikarya</taxon>
        <taxon>Basidiomycota</taxon>
        <taxon>Agaricomycotina</taxon>
        <taxon>Agaricomycetes</taxon>
        <taxon>Polyporales</taxon>
        <taxon>Fomitopsis</taxon>
    </lineage>
</organism>
<dbReference type="PANTHER" id="PTHR42904">
    <property type="entry name" value="NUDIX HYDROLASE, NUDC SUBFAMILY"/>
    <property type="match status" value="1"/>
</dbReference>
<keyword evidence="8" id="KW-0520">NAD</keyword>
<dbReference type="GO" id="GO:0005829">
    <property type="term" value="C:cytosol"/>
    <property type="evidence" value="ECO:0007669"/>
    <property type="project" value="TreeGrafter"/>
</dbReference>
<dbReference type="Proteomes" id="UP000076727">
    <property type="component" value="Unassembled WGS sequence"/>
</dbReference>
<dbReference type="AlphaFoldDB" id="A0A165SAI2"/>
<dbReference type="EMBL" id="KV429044">
    <property type="protein sequence ID" value="KZT71735.1"/>
    <property type="molecule type" value="Genomic_DNA"/>
</dbReference>
<evidence type="ECO:0000256" key="8">
    <source>
        <dbReference type="ARBA" id="ARBA00023027"/>
    </source>
</evidence>
<evidence type="ECO:0000256" key="4">
    <source>
        <dbReference type="ARBA" id="ARBA00012381"/>
    </source>
</evidence>
<evidence type="ECO:0000259" key="10">
    <source>
        <dbReference type="PROSITE" id="PS51462"/>
    </source>
</evidence>
<dbReference type="Pfam" id="PF09296">
    <property type="entry name" value="NUDIX-like"/>
    <property type="match status" value="1"/>
</dbReference>
<evidence type="ECO:0000256" key="3">
    <source>
        <dbReference type="ARBA" id="ARBA00009595"/>
    </source>
</evidence>
<feature type="domain" description="Nudix hydrolase" evidence="10">
    <location>
        <begin position="292"/>
        <end position="430"/>
    </location>
</feature>
<proteinExistence type="inferred from homology"/>
<keyword evidence="5" id="KW-0479">Metal-binding</keyword>
<dbReference type="GO" id="GO:0019677">
    <property type="term" value="P:NAD+ catabolic process"/>
    <property type="evidence" value="ECO:0007669"/>
    <property type="project" value="TreeGrafter"/>
</dbReference>
<dbReference type="EC" id="3.6.1.22" evidence="4"/>
<keyword evidence="7" id="KW-0460">Magnesium</keyword>
<keyword evidence="6" id="KW-0378">Hydrolase</keyword>
<dbReference type="PROSITE" id="PS00893">
    <property type="entry name" value="NUDIX_BOX"/>
    <property type="match status" value="1"/>
</dbReference>
<dbReference type="Pfam" id="PF00293">
    <property type="entry name" value="NUDIX"/>
    <property type="match status" value="1"/>
</dbReference>
<evidence type="ECO:0000256" key="5">
    <source>
        <dbReference type="ARBA" id="ARBA00022723"/>
    </source>
</evidence>
<name>A0A165SAI2_9APHY</name>
<dbReference type="InterPro" id="IPR049734">
    <property type="entry name" value="NudC-like_C"/>
</dbReference>
<dbReference type="OrthoDB" id="10249612at2759"/>
<dbReference type="GO" id="GO:0005777">
    <property type="term" value="C:peroxisome"/>
    <property type="evidence" value="ECO:0007669"/>
    <property type="project" value="TreeGrafter"/>
</dbReference>
<dbReference type="STRING" id="1314783.A0A165SAI2"/>